<dbReference type="InterPro" id="IPR050287">
    <property type="entry name" value="MTA/SAH_deaminase"/>
</dbReference>
<proteinExistence type="predicted"/>
<dbReference type="PANTHER" id="PTHR43794:SF11">
    <property type="entry name" value="AMIDOHYDROLASE-RELATED DOMAIN-CONTAINING PROTEIN"/>
    <property type="match status" value="1"/>
</dbReference>
<reference evidence="3 4" key="1">
    <citation type="submission" date="2019-02" db="EMBL/GenBank/DDBJ databases">
        <title>Jishengella sp. nov., isolated from a root of Zingiber montanum.</title>
        <authorList>
            <person name="Kuncharoen N."/>
            <person name="Kudo T."/>
            <person name="Masahiro Y."/>
            <person name="Ohkuma M."/>
            <person name="Tanasupawat S."/>
        </authorList>
    </citation>
    <scope>NUCLEOTIDE SEQUENCE [LARGE SCALE GENOMIC DNA]</scope>
    <source>
        <strain evidence="3 4">PLAI 1-1</strain>
    </source>
</reference>
<dbReference type="Gene3D" id="3.20.20.140">
    <property type="entry name" value="Metal-dependent hydrolases"/>
    <property type="match status" value="1"/>
</dbReference>
<gene>
    <name evidence="3" type="ORF">E0H26_08180</name>
</gene>
<dbReference type="Gene3D" id="2.30.40.10">
    <property type="entry name" value="Urease, subunit C, domain 1"/>
    <property type="match status" value="1"/>
</dbReference>
<dbReference type="PANTHER" id="PTHR43794">
    <property type="entry name" value="AMINOHYDROLASE SSNA-RELATED"/>
    <property type="match status" value="1"/>
</dbReference>
<evidence type="ECO:0000259" key="2">
    <source>
        <dbReference type="Pfam" id="PF01979"/>
    </source>
</evidence>
<accession>A0A4V2LWY6</accession>
<dbReference type="NCBIfam" id="NF006056">
    <property type="entry name" value="PRK08204.1"/>
    <property type="match status" value="1"/>
</dbReference>
<keyword evidence="4" id="KW-1185">Reference proteome</keyword>
<organism evidence="3 4">
    <name type="scientific">Micromonospora zingiberis</name>
    <dbReference type="NCBI Taxonomy" id="2053011"/>
    <lineage>
        <taxon>Bacteria</taxon>
        <taxon>Bacillati</taxon>
        <taxon>Actinomycetota</taxon>
        <taxon>Actinomycetes</taxon>
        <taxon>Micromonosporales</taxon>
        <taxon>Micromonosporaceae</taxon>
        <taxon>Micromonospora</taxon>
    </lineage>
</organism>
<keyword evidence="1" id="KW-0378">Hydrolase</keyword>
<protein>
    <recommendedName>
        <fullName evidence="2">Amidohydrolase-related domain-containing protein</fullName>
    </recommendedName>
</protein>
<name>A0A4V2LWY6_9ACTN</name>
<dbReference type="SUPFAM" id="SSF51338">
    <property type="entry name" value="Composite domain of metallo-dependent hydrolases"/>
    <property type="match status" value="1"/>
</dbReference>
<dbReference type="Pfam" id="PF01979">
    <property type="entry name" value="Amidohydro_1"/>
    <property type="match status" value="1"/>
</dbReference>
<sequence>MTTNLLLAGGIVVTCAGHDDVLWPGDVLIRNGRIAAIGRDLDVADAERIDVSGRIVMPGLVDTHRHTWQSVVRNIASDWTLDQYLVGLHAGLSRYFRPEDTYAGNLIGALEALDSGITTLLDWSHNLFTPDHTDAAIDALTEAGLRAVFSHGGGAPQWGGVMPSPVPHPADDVRRLRNGRFAANDGLVTLGLALRGPQFSTMAVTSGDFQLARELDLRVSVHVGDGHWGKTKPIHQLNAAGLLAPTTTYVHCNTIAEDELQLIADTGGSASVATDVEMQMGHGWPATGRLLAVGIQPSLSVDVCSSIGGDMFTTMRTTLAVQRATDNHAAVEAGEAPERVKLACSDVLRFATIEGARANGLGDVTGSLEVGKAADIVILSNDTLATTPINNPFGTVVYAAHPGLVRDVLVDGRFVKRDGKLVGVDIDRLRTLAEASRDHVIGSMAGAEIGGRWQPEPKLNLA</sequence>
<dbReference type="EMBL" id="SJJR01000004">
    <property type="protein sequence ID" value="TCB98355.1"/>
    <property type="molecule type" value="Genomic_DNA"/>
</dbReference>
<comment type="caution">
    <text evidence="3">The sequence shown here is derived from an EMBL/GenBank/DDBJ whole genome shotgun (WGS) entry which is preliminary data.</text>
</comment>
<dbReference type="OrthoDB" id="3189065at2"/>
<dbReference type="Proteomes" id="UP000292274">
    <property type="component" value="Unassembled WGS sequence"/>
</dbReference>
<evidence type="ECO:0000256" key="1">
    <source>
        <dbReference type="ARBA" id="ARBA00022801"/>
    </source>
</evidence>
<evidence type="ECO:0000313" key="3">
    <source>
        <dbReference type="EMBL" id="TCB98355.1"/>
    </source>
</evidence>
<dbReference type="AlphaFoldDB" id="A0A4V2LWY6"/>
<dbReference type="RefSeq" id="WP_131302808.1">
    <property type="nucleotide sequence ID" value="NZ_SJJR01000004.1"/>
</dbReference>
<dbReference type="InterPro" id="IPR011059">
    <property type="entry name" value="Metal-dep_hydrolase_composite"/>
</dbReference>
<dbReference type="InterPro" id="IPR006680">
    <property type="entry name" value="Amidohydro-rel"/>
</dbReference>
<dbReference type="InterPro" id="IPR032466">
    <property type="entry name" value="Metal_Hydrolase"/>
</dbReference>
<dbReference type="GO" id="GO:0016810">
    <property type="term" value="F:hydrolase activity, acting on carbon-nitrogen (but not peptide) bonds"/>
    <property type="evidence" value="ECO:0007669"/>
    <property type="project" value="InterPro"/>
</dbReference>
<feature type="domain" description="Amidohydrolase-related" evidence="2">
    <location>
        <begin position="55"/>
        <end position="415"/>
    </location>
</feature>
<evidence type="ECO:0000313" key="4">
    <source>
        <dbReference type="Proteomes" id="UP000292274"/>
    </source>
</evidence>
<dbReference type="SUPFAM" id="SSF51556">
    <property type="entry name" value="Metallo-dependent hydrolases"/>
    <property type="match status" value="1"/>
</dbReference>